<dbReference type="PANTHER" id="PTHR33478">
    <property type="entry name" value="EXTRACELLULAR METALLOPROTEINASE MEP"/>
    <property type="match status" value="1"/>
</dbReference>
<dbReference type="EC" id="3.4.24.-" evidence="12"/>
<sequence>MLSDLETNLDVYVDAMSVMSTDDNEKHTHQYFDNVPYTVSPVKGTPGYIQTAGGIKFAWKFEVQMQHNWYEAAVTLGEDGSYDVPFVADWTSDFSPSKEPSSSPNYRSPARYAVFPWGVNDPSEANRSVEYEREDPIASPVGWHTVFDNGTSKFLNLTTTLGNNVLAQENWEGYHPVDAEHHDTRFLDHKRPDAGEKLEFDYIYEPSPRDTETFVRRYINASISQLFYTANMYHDLLYHYGFNEEAGNFQDFNFGRGGKGGDAIIAYAQECGKRNNAEFSTPPDGYRPHCRMYLFYNQSYIAQPVKDSSFDTGVVIHELTHGVTSRLTGGPLDSSCLNSPESAGMNEGWSDFLATMLRDRVDPFKYDASFYVGAWAASNDTGIRKYPYTTDKHLNPTTYSNLNDDYYQDTHPKGTVWGQMLWEVAQNLVQKHGYNENMFPSVENQPTVTGKFYRPVTYNSEGKPNPLIPIHGNTLAIQLIIDAMKHQKCNPTFVDARTAILKADEGRTNRENRCHIWRGFAKRGLGRYAKRIGSGASLTYVEDFTIPPECVESS</sequence>
<dbReference type="EMBL" id="KV428046">
    <property type="protein sequence ID" value="KZT39433.1"/>
    <property type="molecule type" value="Genomic_DNA"/>
</dbReference>
<evidence type="ECO:0000313" key="14">
    <source>
        <dbReference type="Proteomes" id="UP000076798"/>
    </source>
</evidence>
<evidence type="ECO:0000256" key="8">
    <source>
        <dbReference type="ARBA" id="ARBA00023049"/>
    </source>
</evidence>
<comment type="cofactor">
    <cofactor evidence="11">
        <name>Zn(2+)</name>
        <dbReference type="ChEBI" id="CHEBI:29105"/>
    </cofactor>
    <text evidence="11">Binds 1 zinc ion per subunit.</text>
</comment>
<evidence type="ECO:0000256" key="12">
    <source>
        <dbReference type="RuleBase" id="RU364017"/>
    </source>
</evidence>
<dbReference type="GO" id="GO:0006508">
    <property type="term" value="P:proteolysis"/>
    <property type="evidence" value="ECO:0007669"/>
    <property type="project" value="UniProtKB-KW"/>
</dbReference>
<keyword evidence="4 12" id="KW-0645">Protease</keyword>
<evidence type="ECO:0000256" key="6">
    <source>
        <dbReference type="ARBA" id="ARBA00022801"/>
    </source>
</evidence>
<dbReference type="Gene3D" id="1.10.390.10">
    <property type="entry name" value="Neutral Protease Domain 2"/>
    <property type="match status" value="1"/>
</dbReference>
<proteinExistence type="inferred from homology"/>
<dbReference type="OrthoDB" id="3227768at2759"/>
<comment type="subcellular location">
    <subcellularLocation>
        <location evidence="1 12">Secreted</location>
    </subcellularLocation>
</comment>
<dbReference type="SUPFAM" id="SSF55486">
    <property type="entry name" value="Metalloproteases ('zincins'), catalytic domain"/>
    <property type="match status" value="1"/>
</dbReference>
<feature type="binding site" evidence="11">
    <location>
        <position position="347"/>
    </location>
    <ligand>
        <name>Zn(2+)</name>
        <dbReference type="ChEBI" id="CHEBI:29105"/>
        <note>catalytic</note>
    </ligand>
</feature>
<dbReference type="CDD" id="cd09596">
    <property type="entry name" value="M36"/>
    <property type="match status" value="1"/>
</dbReference>
<dbReference type="Proteomes" id="UP000076798">
    <property type="component" value="Unassembled WGS sequence"/>
</dbReference>
<dbReference type="PANTHER" id="PTHR33478:SF1">
    <property type="entry name" value="EXTRACELLULAR METALLOPROTEINASE MEP"/>
    <property type="match status" value="1"/>
</dbReference>
<keyword evidence="8 12" id="KW-0482">Metalloprotease</keyword>
<evidence type="ECO:0000256" key="4">
    <source>
        <dbReference type="ARBA" id="ARBA00022670"/>
    </source>
</evidence>
<dbReference type="InterPro" id="IPR050371">
    <property type="entry name" value="Fungal_virulence_M36"/>
</dbReference>
<keyword evidence="3 12" id="KW-0964">Secreted</keyword>
<dbReference type="InterPro" id="IPR027268">
    <property type="entry name" value="Peptidase_M4/M1_CTD_sf"/>
</dbReference>
<feature type="binding site" evidence="11">
    <location>
        <position position="317"/>
    </location>
    <ligand>
        <name>Zn(2+)</name>
        <dbReference type="ChEBI" id="CHEBI:29105"/>
        <note>catalytic</note>
    </ligand>
</feature>
<evidence type="ECO:0000256" key="1">
    <source>
        <dbReference type="ARBA" id="ARBA00004613"/>
    </source>
</evidence>
<dbReference type="InterPro" id="IPR001842">
    <property type="entry name" value="Peptidase_M36"/>
</dbReference>
<dbReference type="GO" id="GO:0004222">
    <property type="term" value="F:metalloendopeptidase activity"/>
    <property type="evidence" value="ECO:0007669"/>
    <property type="project" value="InterPro"/>
</dbReference>
<evidence type="ECO:0000256" key="2">
    <source>
        <dbReference type="ARBA" id="ARBA00006006"/>
    </source>
</evidence>
<feature type="active site" evidence="10">
    <location>
        <position position="318"/>
    </location>
</feature>
<gene>
    <name evidence="13" type="ORF">SISSUDRAFT_1045610</name>
</gene>
<dbReference type="Gene3D" id="3.10.170.10">
    <property type="match status" value="1"/>
</dbReference>
<keyword evidence="6 12" id="KW-0378">Hydrolase</keyword>
<protein>
    <recommendedName>
        <fullName evidence="12">Extracellular metalloproteinase</fullName>
        <ecNumber evidence="12">3.4.24.-</ecNumber>
    </recommendedName>
    <alternativeName>
        <fullName evidence="12">Fungalysin</fullName>
    </alternativeName>
</protein>
<dbReference type="GO" id="GO:0005615">
    <property type="term" value="C:extracellular space"/>
    <property type="evidence" value="ECO:0007669"/>
    <property type="project" value="InterPro"/>
</dbReference>
<dbReference type="GO" id="GO:0008270">
    <property type="term" value="F:zinc ion binding"/>
    <property type="evidence" value="ECO:0007669"/>
    <property type="project" value="InterPro"/>
</dbReference>
<keyword evidence="5 11" id="KW-0479">Metal-binding</keyword>
<dbReference type="AlphaFoldDB" id="A0A166ECA2"/>
<organism evidence="13 14">
    <name type="scientific">Sistotremastrum suecicum HHB10207 ss-3</name>
    <dbReference type="NCBI Taxonomy" id="1314776"/>
    <lineage>
        <taxon>Eukaryota</taxon>
        <taxon>Fungi</taxon>
        <taxon>Dikarya</taxon>
        <taxon>Basidiomycota</taxon>
        <taxon>Agaricomycotina</taxon>
        <taxon>Agaricomycetes</taxon>
        <taxon>Sistotremastrales</taxon>
        <taxon>Sistotremastraceae</taxon>
        <taxon>Sistotremastrum</taxon>
    </lineage>
</organism>
<evidence type="ECO:0000256" key="3">
    <source>
        <dbReference type="ARBA" id="ARBA00022525"/>
    </source>
</evidence>
<name>A0A166ECA2_9AGAM</name>
<evidence type="ECO:0000256" key="10">
    <source>
        <dbReference type="PIRSR" id="PIRSR601842-1"/>
    </source>
</evidence>
<evidence type="ECO:0000256" key="11">
    <source>
        <dbReference type="PIRSR" id="PIRSR601842-2"/>
    </source>
</evidence>
<dbReference type="Pfam" id="PF02128">
    <property type="entry name" value="Peptidase_M36"/>
    <property type="match status" value="1"/>
</dbReference>
<comment type="similarity">
    <text evidence="2 12">Belongs to the peptidase M36 family.</text>
</comment>
<reference evidence="13 14" key="1">
    <citation type="journal article" date="2016" name="Mol. Biol. Evol.">
        <title>Comparative Genomics of Early-Diverging Mushroom-Forming Fungi Provides Insights into the Origins of Lignocellulose Decay Capabilities.</title>
        <authorList>
            <person name="Nagy L.G."/>
            <person name="Riley R."/>
            <person name="Tritt A."/>
            <person name="Adam C."/>
            <person name="Daum C."/>
            <person name="Floudas D."/>
            <person name="Sun H."/>
            <person name="Yadav J.S."/>
            <person name="Pangilinan J."/>
            <person name="Larsson K.H."/>
            <person name="Matsuura K."/>
            <person name="Barry K."/>
            <person name="Labutti K."/>
            <person name="Kuo R."/>
            <person name="Ohm R.A."/>
            <person name="Bhattacharya S.S."/>
            <person name="Shirouzu T."/>
            <person name="Yoshinaga Y."/>
            <person name="Martin F.M."/>
            <person name="Grigoriev I.V."/>
            <person name="Hibbett D.S."/>
        </authorList>
    </citation>
    <scope>NUCLEOTIDE SEQUENCE [LARGE SCALE GENOMIC DNA]</scope>
    <source>
        <strain evidence="13 14">HHB10207 ss-3</strain>
    </source>
</reference>
<accession>A0A166ECA2</accession>
<keyword evidence="7 11" id="KW-0862">Zinc</keyword>
<keyword evidence="9 12" id="KW-0865">Zymogen</keyword>
<evidence type="ECO:0000256" key="9">
    <source>
        <dbReference type="ARBA" id="ARBA00023145"/>
    </source>
</evidence>
<evidence type="ECO:0000313" key="13">
    <source>
        <dbReference type="EMBL" id="KZT39433.1"/>
    </source>
</evidence>
<feature type="binding site" evidence="11">
    <location>
        <position position="321"/>
    </location>
    <ligand>
        <name>Zn(2+)</name>
        <dbReference type="ChEBI" id="CHEBI:29105"/>
        <note>catalytic</note>
    </ligand>
</feature>
<evidence type="ECO:0000256" key="7">
    <source>
        <dbReference type="ARBA" id="ARBA00022833"/>
    </source>
</evidence>
<keyword evidence="14" id="KW-1185">Reference proteome</keyword>
<evidence type="ECO:0000256" key="5">
    <source>
        <dbReference type="ARBA" id="ARBA00022723"/>
    </source>
</evidence>